<dbReference type="Proteomes" id="UP000053257">
    <property type="component" value="Unassembled WGS sequence"/>
</dbReference>
<dbReference type="InterPro" id="IPR036291">
    <property type="entry name" value="NAD(P)-bd_dom_sf"/>
</dbReference>
<dbReference type="STRING" id="745531.A0A0C3PAK1"/>
<dbReference type="InterPro" id="IPR016040">
    <property type="entry name" value="NAD(P)-bd_dom"/>
</dbReference>
<dbReference type="PANTHER" id="PTHR15020">
    <property type="entry name" value="FLAVIN REDUCTASE-RELATED"/>
    <property type="match status" value="1"/>
</dbReference>
<evidence type="ECO:0000259" key="1">
    <source>
        <dbReference type="Pfam" id="PF13460"/>
    </source>
</evidence>
<dbReference type="AlphaFoldDB" id="A0A0C3PAK1"/>
<dbReference type="PANTHER" id="PTHR15020:SF50">
    <property type="entry name" value="UPF0659 PROTEIN YMR090W"/>
    <property type="match status" value="1"/>
</dbReference>
<dbReference type="Pfam" id="PF13460">
    <property type="entry name" value="NAD_binding_10"/>
    <property type="match status" value="1"/>
</dbReference>
<organism evidence="2 3">
    <name type="scientific">Phlebiopsis gigantea (strain 11061_1 CR5-6)</name>
    <name type="common">White-rot fungus</name>
    <name type="synonym">Peniophora gigantea</name>
    <dbReference type="NCBI Taxonomy" id="745531"/>
    <lineage>
        <taxon>Eukaryota</taxon>
        <taxon>Fungi</taxon>
        <taxon>Dikarya</taxon>
        <taxon>Basidiomycota</taxon>
        <taxon>Agaricomycotina</taxon>
        <taxon>Agaricomycetes</taxon>
        <taxon>Polyporales</taxon>
        <taxon>Phanerochaetaceae</taxon>
        <taxon>Phlebiopsis</taxon>
    </lineage>
</organism>
<keyword evidence="3" id="KW-1185">Reference proteome</keyword>
<dbReference type="Gene3D" id="3.40.50.720">
    <property type="entry name" value="NAD(P)-binding Rossmann-like Domain"/>
    <property type="match status" value="1"/>
</dbReference>
<sequence length="243" mass="26140">MNVAIVGGHGNVSMRLARLLAARANTKVTSIFRNSEHSSEVAATGASPLVLSLEDEPKERFTSEFEGKDVVYFSAGAGGKGGPERTRKVDYEGALKIFDAIELVQGTKPRLIMVSAIDVRDRSVVPPHYTEEDLKHSDATWNAIGRYMQAKYDADKNLVQRTAFSWTILRPGRLTNEPGTGKAVVGKAPLGAAISRDDVALTLALLGDRPDAAGLAIDLNGGETKIEEALDAFIRKGETDFQG</sequence>
<protein>
    <recommendedName>
        <fullName evidence="1">NAD(P)-binding domain-containing protein</fullName>
    </recommendedName>
</protein>
<dbReference type="SUPFAM" id="SSF51735">
    <property type="entry name" value="NAD(P)-binding Rossmann-fold domains"/>
    <property type="match status" value="1"/>
</dbReference>
<gene>
    <name evidence="2" type="ORF">PHLGIDRAFT_96660</name>
</gene>
<feature type="domain" description="NAD(P)-binding" evidence="1">
    <location>
        <begin position="7"/>
        <end position="204"/>
    </location>
</feature>
<reference evidence="2 3" key="1">
    <citation type="journal article" date="2014" name="PLoS Genet.">
        <title>Analysis of the Phlebiopsis gigantea genome, transcriptome and secretome provides insight into its pioneer colonization strategies of wood.</title>
        <authorList>
            <person name="Hori C."/>
            <person name="Ishida T."/>
            <person name="Igarashi K."/>
            <person name="Samejima M."/>
            <person name="Suzuki H."/>
            <person name="Master E."/>
            <person name="Ferreira P."/>
            <person name="Ruiz-Duenas F.J."/>
            <person name="Held B."/>
            <person name="Canessa P."/>
            <person name="Larrondo L.F."/>
            <person name="Schmoll M."/>
            <person name="Druzhinina I.S."/>
            <person name="Kubicek C.P."/>
            <person name="Gaskell J.A."/>
            <person name="Kersten P."/>
            <person name="St John F."/>
            <person name="Glasner J."/>
            <person name="Sabat G."/>
            <person name="Splinter BonDurant S."/>
            <person name="Syed K."/>
            <person name="Yadav J."/>
            <person name="Mgbeahuruike A.C."/>
            <person name="Kovalchuk A."/>
            <person name="Asiegbu F.O."/>
            <person name="Lackner G."/>
            <person name="Hoffmeister D."/>
            <person name="Rencoret J."/>
            <person name="Gutierrez A."/>
            <person name="Sun H."/>
            <person name="Lindquist E."/>
            <person name="Barry K."/>
            <person name="Riley R."/>
            <person name="Grigoriev I.V."/>
            <person name="Henrissat B."/>
            <person name="Kues U."/>
            <person name="Berka R.M."/>
            <person name="Martinez A.T."/>
            <person name="Covert S.F."/>
            <person name="Blanchette R.A."/>
            <person name="Cullen D."/>
        </authorList>
    </citation>
    <scope>NUCLEOTIDE SEQUENCE [LARGE SCALE GENOMIC DNA]</scope>
    <source>
        <strain evidence="2 3">11061_1 CR5-6</strain>
    </source>
</reference>
<evidence type="ECO:0000313" key="3">
    <source>
        <dbReference type="Proteomes" id="UP000053257"/>
    </source>
</evidence>
<name>A0A0C3PAK1_PHLG1</name>
<evidence type="ECO:0000313" key="2">
    <source>
        <dbReference type="EMBL" id="KIP01828.1"/>
    </source>
</evidence>
<dbReference type="HOGENOM" id="CLU_025711_1_2_1"/>
<dbReference type="EMBL" id="KN840732">
    <property type="protein sequence ID" value="KIP01828.1"/>
    <property type="molecule type" value="Genomic_DNA"/>
</dbReference>
<accession>A0A0C3PAK1</accession>
<proteinExistence type="predicted"/>
<dbReference type="OrthoDB" id="10254604at2759"/>